<dbReference type="InterPro" id="IPR002052">
    <property type="entry name" value="DNA_methylase_N6_adenine_CS"/>
</dbReference>
<protein>
    <recommendedName>
        <fullName evidence="2">site-specific DNA-methyltransferase (adenine-specific)</fullName>
        <ecNumber evidence="2">2.1.1.72</ecNumber>
    </recommendedName>
</protein>
<sequence>MEKATMHSLDMVNENIKKIGCLFPECITETVDENGNVKAAIDFEKLQENLSHATIGEGEERYQFTWPGKREAIHNANAPTNMTLRPCKAESVDFDNTENLYIEGDNLEVLKLLQENYLGKVKMIYIDPPYNTGNDFVYNDDFKEDTESFQSKSGMYDEDGNMLLQNFEKNTESNGRFHTDWLNMMYPRLKIARNLLSDDGVIFISIDDNEQENLKKICDEIFGEQNFLNNFVWLNKPEGRQISGVGAAGTHEYILLYSKNNTKQTVYNLSANWLQQIMPSSYNGINADIKTDAKGAYIITHELYNGNSKFNEETRPTLVFDIYYRETDGDIKIEAVSETHIHSGYVKIPPHPCNDGVHKYHAYRWSKEKILRESNDLEFIKKDNSFKIYSKRRDFDYTAVKDIITDIYTTNGNKNIRDLEIKGFDYPKSVELLIFLMKMVTTFYQDEEGESVKKVNNSIILDFFSGSATTAHAVMQLNAEDGGKRKFICVQLPEATAEDSEAYKAGYKNICEIGKERIRRAGNKIKEEFGEKAKDLDIGFRVLKLADSNMKDVYYSPAETDSADIFDVNNVKEDRTPLDLLFQVMPECNLPLSSKIEERTIEGKTVYFVNGNYLVACFDEGITEKLIKAVIDVPDSEKPYYFYMRNLGLESDKVLDNFEQLFVHYSPTTKRKVI</sequence>
<evidence type="ECO:0000313" key="9">
    <source>
        <dbReference type="Proteomes" id="UP000231134"/>
    </source>
</evidence>
<keyword evidence="4 8" id="KW-0808">Transferase</keyword>
<dbReference type="RefSeq" id="WP_100425016.1">
    <property type="nucleotide sequence ID" value="NZ_PGEX01000001.1"/>
</dbReference>
<dbReference type="GO" id="GO:0003677">
    <property type="term" value="F:DNA binding"/>
    <property type="evidence" value="ECO:0007669"/>
    <property type="project" value="InterPro"/>
</dbReference>
<dbReference type="GO" id="GO:0008170">
    <property type="term" value="F:N-methyltransferase activity"/>
    <property type="evidence" value="ECO:0007669"/>
    <property type="project" value="InterPro"/>
</dbReference>
<dbReference type="GO" id="GO:0032259">
    <property type="term" value="P:methylation"/>
    <property type="evidence" value="ECO:0007669"/>
    <property type="project" value="UniProtKB-KW"/>
</dbReference>
<dbReference type="Pfam" id="PF01555">
    <property type="entry name" value="N6_N4_Mtase"/>
    <property type="match status" value="1"/>
</dbReference>
<dbReference type="OrthoDB" id="9773060at2"/>
<reference evidence="8 9" key="1">
    <citation type="submission" date="2017-11" db="EMBL/GenBank/DDBJ databases">
        <title>Animal gut microbial communities from fecal samples from Wisconsin, USA.</title>
        <authorList>
            <person name="Neumann A."/>
        </authorList>
    </citation>
    <scope>NUCLEOTIDE SEQUENCE [LARGE SCALE GENOMIC DNA]</scope>
    <source>
        <strain evidence="8 9">UWS3</strain>
    </source>
</reference>
<evidence type="ECO:0000256" key="6">
    <source>
        <dbReference type="ARBA" id="ARBA00047942"/>
    </source>
</evidence>
<dbReference type="EC" id="2.1.1.72" evidence="2"/>
<dbReference type="SUPFAM" id="SSF53335">
    <property type="entry name" value="S-adenosyl-L-methionine-dependent methyltransferases"/>
    <property type="match status" value="1"/>
</dbReference>
<dbReference type="InterPro" id="IPR002941">
    <property type="entry name" value="DNA_methylase_N4/N6"/>
</dbReference>
<evidence type="ECO:0000313" key="8">
    <source>
        <dbReference type="EMBL" id="PJJ40997.1"/>
    </source>
</evidence>
<gene>
    <name evidence="8" type="ORF">BGX16_0951</name>
</gene>
<dbReference type="Gene3D" id="3.40.50.150">
    <property type="entry name" value="Vaccinia Virus protein VP39"/>
    <property type="match status" value="1"/>
</dbReference>
<evidence type="ECO:0000256" key="2">
    <source>
        <dbReference type="ARBA" id="ARBA00011900"/>
    </source>
</evidence>
<keyword evidence="5" id="KW-0949">S-adenosyl-L-methionine</keyword>
<comment type="catalytic activity">
    <reaction evidence="6">
        <text>a 2'-deoxyadenosine in DNA + S-adenosyl-L-methionine = an N(6)-methyl-2'-deoxyadenosine in DNA + S-adenosyl-L-homocysteine + H(+)</text>
        <dbReference type="Rhea" id="RHEA:15197"/>
        <dbReference type="Rhea" id="RHEA-COMP:12418"/>
        <dbReference type="Rhea" id="RHEA-COMP:12419"/>
        <dbReference type="ChEBI" id="CHEBI:15378"/>
        <dbReference type="ChEBI" id="CHEBI:57856"/>
        <dbReference type="ChEBI" id="CHEBI:59789"/>
        <dbReference type="ChEBI" id="CHEBI:90615"/>
        <dbReference type="ChEBI" id="CHEBI:90616"/>
        <dbReference type="EC" id="2.1.1.72"/>
    </reaction>
</comment>
<comment type="similarity">
    <text evidence="1">Belongs to the N(4)/N(6)-methyltransferase family.</text>
</comment>
<dbReference type="PROSITE" id="PS00092">
    <property type="entry name" value="N6_MTASE"/>
    <property type="match status" value="1"/>
</dbReference>
<dbReference type="GO" id="GO:0009007">
    <property type="term" value="F:site-specific DNA-methyltransferase (adenine-specific) activity"/>
    <property type="evidence" value="ECO:0007669"/>
    <property type="project" value="UniProtKB-EC"/>
</dbReference>
<dbReference type="Proteomes" id="UP000231134">
    <property type="component" value="Unassembled WGS sequence"/>
</dbReference>
<proteinExistence type="inferred from homology"/>
<evidence type="ECO:0000256" key="4">
    <source>
        <dbReference type="ARBA" id="ARBA00022679"/>
    </source>
</evidence>
<name>A0A2M9A5U3_9BACT</name>
<keyword evidence="3 8" id="KW-0489">Methyltransferase</keyword>
<feature type="domain" description="DNA methylase N-4/N-6" evidence="7">
    <location>
        <begin position="121"/>
        <end position="492"/>
    </location>
</feature>
<dbReference type="PRINTS" id="PR00506">
    <property type="entry name" value="D21N6MTFRASE"/>
</dbReference>
<keyword evidence="9" id="KW-1185">Reference proteome</keyword>
<dbReference type="PIRSF" id="PIRSF015855">
    <property type="entry name" value="TypeIII_Mtase_mKpnI"/>
    <property type="match status" value="1"/>
</dbReference>
<dbReference type="EMBL" id="PGEX01000001">
    <property type="protein sequence ID" value="PJJ40997.1"/>
    <property type="molecule type" value="Genomic_DNA"/>
</dbReference>
<evidence type="ECO:0000259" key="7">
    <source>
        <dbReference type="Pfam" id="PF01555"/>
    </source>
</evidence>
<comment type="caution">
    <text evidence="8">The sequence shown here is derived from an EMBL/GenBank/DDBJ whole genome shotgun (WGS) entry which is preliminary data.</text>
</comment>
<dbReference type="InterPro" id="IPR029063">
    <property type="entry name" value="SAM-dependent_MTases_sf"/>
</dbReference>
<organism evidence="8 9">
    <name type="scientific">Hallerella succinigenes</name>
    <dbReference type="NCBI Taxonomy" id="1896222"/>
    <lineage>
        <taxon>Bacteria</taxon>
        <taxon>Pseudomonadati</taxon>
        <taxon>Fibrobacterota</taxon>
        <taxon>Fibrobacteria</taxon>
        <taxon>Fibrobacterales</taxon>
        <taxon>Fibrobacteraceae</taxon>
        <taxon>Hallerella</taxon>
    </lineage>
</organism>
<accession>A0A2M9A5U3</accession>
<dbReference type="AlphaFoldDB" id="A0A2M9A5U3"/>
<evidence type="ECO:0000256" key="5">
    <source>
        <dbReference type="ARBA" id="ARBA00022691"/>
    </source>
</evidence>
<dbReference type="InterPro" id="IPR002295">
    <property type="entry name" value="N4/N6-MTase_EcoPI_Mod-like"/>
</dbReference>
<evidence type="ECO:0000256" key="3">
    <source>
        <dbReference type="ARBA" id="ARBA00022603"/>
    </source>
</evidence>
<evidence type="ECO:0000256" key="1">
    <source>
        <dbReference type="ARBA" id="ARBA00006594"/>
    </source>
</evidence>